<keyword evidence="1" id="KW-0732">Signal</keyword>
<evidence type="ECO:0000313" key="3">
    <source>
        <dbReference type="Proteomes" id="UP000177987"/>
    </source>
</evidence>
<feature type="signal peptide" evidence="1">
    <location>
        <begin position="1"/>
        <end position="19"/>
    </location>
</feature>
<evidence type="ECO:0000313" key="2">
    <source>
        <dbReference type="EMBL" id="OHA83933.1"/>
    </source>
</evidence>
<dbReference type="AlphaFoldDB" id="A0A1G2SFX6"/>
<proteinExistence type="predicted"/>
<comment type="caution">
    <text evidence="2">The sequence shown here is derived from an EMBL/GenBank/DDBJ whole genome shotgun (WGS) entry which is preliminary data.</text>
</comment>
<reference evidence="2 3" key="1">
    <citation type="journal article" date="2016" name="Nat. Commun.">
        <title>Thousands of microbial genomes shed light on interconnected biogeochemical processes in an aquifer system.</title>
        <authorList>
            <person name="Anantharaman K."/>
            <person name="Brown C.T."/>
            <person name="Hug L.A."/>
            <person name="Sharon I."/>
            <person name="Castelle C.J."/>
            <person name="Probst A.J."/>
            <person name="Thomas B.C."/>
            <person name="Singh A."/>
            <person name="Wilkins M.J."/>
            <person name="Karaoz U."/>
            <person name="Brodie E.L."/>
            <person name="Williams K.H."/>
            <person name="Hubbard S.S."/>
            <person name="Banfield J.F."/>
        </authorList>
    </citation>
    <scope>NUCLEOTIDE SEQUENCE [LARGE SCALE GENOMIC DNA]</scope>
</reference>
<name>A0A1G2SFX6_9BACT</name>
<protein>
    <submittedName>
        <fullName evidence="2">Uncharacterized protein</fullName>
    </submittedName>
</protein>
<feature type="chain" id="PRO_5009584451" evidence="1">
    <location>
        <begin position="20"/>
        <end position="189"/>
    </location>
</feature>
<evidence type="ECO:0000256" key="1">
    <source>
        <dbReference type="SAM" id="SignalP"/>
    </source>
</evidence>
<accession>A0A1G2SFX6</accession>
<dbReference type="EMBL" id="MHUW01000010">
    <property type="protein sequence ID" value="OHA83933.1"/>
    <property type="molecule type" value="Genomic_DNA"/>
</dbReference>
<organism evidence="2 3">
    <name type="scientific">Candidatus Yonathbacteria bacterium RIFCSPLOWO2_01_FULL_47_33b</name>
    <dbReference type="NCBI Taxonomy" id="1802727"/>
    <lineage>
        <taxon>Bacteria</taxon>
        <taxon>Candidatus Yonathiibacteriota</taxon>
    </lineage>
</organism>
<gene>
    <name evidence="2" type="ORF">A2937_03270</name>
</gene>
<sequence length="189" mass="20309">MKSLNKTALLLLVATTLTAALGGAYTFFFMAMKNKTAATAELSAQNETLAGKESRVTSSIAAIKGESANIEKLSGYFIKESEIVAFTKKIELLGPQSETTLSLETLDPGVGAGDVPLLNFRITATGEFQNVVRLIGLIENFSAKFEWKSVYLSLNDSAPDVGTAKDPKEAKAPRWKVEVSLAALNFVKE</sequence>
<dbReference type="STRING" id="1802727.A2937_03270"/>
<dbReference type="Proteomes" id="UP000177987">
    <property type="component" value="Unassembled WGS sequence"/>
</dbReference>